<accession>W7JCV2</accession>
<feature type="transmembrane region" description="Helical" evidence="1">
    <location>
        <begin position="21"/>
        <end position="40"/>
    </location>
</feature>
<dbReference type="OrthoDB" id="3695445at2"/>
<dbReference type="AlphaFoldDB" id="W7JCV2"/>
<feature type="transmembrane region" description="Helical" evidence="1">
    <location>
        <begin position="109"/>
        <end position="128"/>
    </location>
</feature>
<dbReference type="EMBL" id="AYXG01000032">
    <property type="protein sequence ID" value="EWC63834.1"/>
    <property type="molecule type" value="Genomic_DNA"/>
</dbReference>
<organism evidence="2 3">
    <name type="scientific">Actinokineospora spheciospongiae</name>
    <dbReference type="NCBI Taxonomy" id="909613"/>
    <lineage>
        <taxon>Bacteria</taxon>
        <taxon>Bacillati</taxon>
        <taxon>Actinomycetota</taxon>
        <taxon>Actinomycetes</taxon>
        <taxon>Pseudonocardiales</taxon>
        <taxon>Pseudonocardiaceae</taxon>
        <taxon>Actinokineospora</taxon>
    </lineage>
</organism>
<keyword evidence="3" id="KW-1185">Reference proteome</keyword>
<evidence type="ECO:0000256" key="1">
    <source>
        <dbReference type="SAM" id="Phobius"/>
    </source>
</evidence>
<keyword evidence="1" id="KW-0812">Transmembrane</keyword>
<gene>
    <name evidence="2" type="ORF">UO65_0858</name>
</gene>
<dbReference type="Proteomes" id="UP000019277">
    <property type="component" value="Unassembled WGS sequence"/>
</dbReference>
<proteinExistence type="predicted"/>
<keyword evidence="1" id="KW-0472">Membrane</keyword>
<comment type="caution">
    <text evidence="2">The sequence shown here is derived from an EMBL/GenBank/DDBJ whole genome shotgun (WGS) entry which is preliminary data.</text>
</comment>
<keyword evidence="1" id="KW-1133">Transmembrane helix</keyword>
<dbReference type="eggNOG" id="COG5637">
    <property type="taxonomic scope" value="Bacteria"/>
</dbReference>
<evidence type="ECO:0000313" key="3">
    <source>
        <dbReference type="Proteomes" id="UP000019277"/>
    </source>
</evidence>
<evidence type="ECO:0000313" key="2">
    <source>
        <dbReference type="EMBL" id="EWC63834.1"/>
    </source>
</evidence>
<dbReference type="STRING" id="909613.UO65_0858"/>
<protein>
    <submittedName>
        <fullName evidence="2">Cyclase/dehydrase</fullName>
    </submittedName>
</protein>
<dbReference type="PATRIC" id="fig|909613.9.peg.875"/>
<sequence length="136" mass="14070">MVVVTQEKTSNRAVVRARGRALGWVSLGLGAAQVFAPGAVRRLSGVDDSDTSRVVVPLVGARELVHAAGLLGSKRTGAWVWTRVVGDAIDLTGLAVAMGNRGGGRRRRVAVALGAVAMIAAADLATALRARKPLPR</sequence>
<reference evidence="2 3" key="1">
    <citation type="journal article" date="2014" name="Genome Announc.">
        <title>Draft Genome Sequence of the Antitrypanosomally Active Sponge-Associated Bacterium Actinokineospora sp. Strain EG49.</title>
        <authorList>
            <person name="Harjes J."/>
            <person name="Ryu T."/>
            <person name="Abdelmohsen U.R."/>
            <person name="Moitinho-Silva L."/>
            <person name="Horn H."/>
            <person name="Ravasi T."/>
            <person name="Hentschel U."/>
        </authorList>
    </citation>
    <scope>NUCLEOTIDE SEQUENCE [LARGE SCALE GENOMIC DNA]</scope>
    <source>
        <strain evidence="2 3">EG49</strain>
    </source>
</reference>
<dbReference type="RefSeq" id="WP_152551973.1">
    <property type="nucleotide sequence ID" value="NZ_AYXG01000032.1"/>
</dbReference>
<name>W7JCV2_9PSEU</name>